<evidence type="ECO:0000256" key="1">
    <source>
        <dbReference type="SAM" id="Phobius"/>
    </source>
</evidence>
<proteinExistence type="predicted"/>
<evidence type="ECO:0000313" key="2">
    <source>
        <dbReference type="EMBL" id="OLQ10758.1"/>
    </source>
</evidence>
<protein>
    <submittedName>
        <fullName evidence="2">Uncharacterized protein</fullName>
    </submittedName>
</protein>
<dbReference type="OMA" id="HAPREMY"/>
<keyword evidence="1" id="KW-1133">Transmembrane helix</keyword>
<keyword evidence="1" id="KW-0812">Transmembrane</keyword>
<reference evidence="2 3" key="1">
    <citation type="submission" date="2016-02" db="EMBL/GenBank/DDBJ databases">
        <title>Genome analysis of coral dinoflagellate symbionts highlights evolutionary adaptations to a symbiotic lifestyle.</title>
        <authorList>
            <person name="Aranda M."/>
            <person name="Li Y."/>
            <person name="Liew Y.J."/>
            <person name="Baumgarten S."/>
            <person name="Simakov O."/>
            <person name="Wilson M."/>
            <person name="Piel J."/>
            <person name="Ashoor H."/>
            <person name="Bougouffa S."/>
            <person name="Bajic V.B."/>
            <person name="Ryu T."/>
            <person name="Ravasi T."/>
            <person name="Bayer T."/>
            <person name="Micklem G."/>
            <person name="Kim H."/>
            <person name="Bhak J."/>
            <person name="Lajeunesse T.C."/>
            <person name="Voolstra C.R."/>
        </authorList>
    </citation>
    <scope>NUCLEOTIDE SEQUENCE [LARGE SCALE GENOMIC DNA]</scope>
    <source>
        <strain evidence="2 3">CCMP2467</strain>
    </source>
</reference>
<dbReference type="EMBL" id="LSRX01000072">
    <property type="protein sequence ID" value="OLQ10758.1"/>
    <property type="molecule type" value="Genomic_DNA"/>
</dbReference>
<dbReference type="AlphaFoldDB" id="A0A1Q9ETN3"/>
<feature type="transmembrane region" description="Helical" evidence="1">
    <location>
        <begin position="611"/>
        <end position="633"/>
    </location>
</feature>
<feature type="transmembrane region" description="Helical" evidence="1">
    <location>
        <begin position="332"/>
        <end position="352"/>
    </location>
</feature>
<sequence length="1219" mass="136074">MWPELLRPLSKHAVVTRLIGGTCIHDCTERRVRVEVLHYLRSDKERWEAGDPWPNAGRPNVTRTPCYQLASTEKTQCRVAWEMFRAVKVGGHVVVVHNAAYKGKWDPKRTWGRQYWKCCFHQERLRGEVVLLEESENVPFQFSRNWDPTYSLILRRVLEHFLRGVLVDGEAKAESARHRGTSSGDVERYLQSIIDCESSAAQESEVERVRFKAQIGSKGGPLSSRADQAAACLMITAAGTAAAAGYAATAYKYNLGRYQFNAKQRQHRIHQNQNMKLELWRLFREDVRDLFELTTSNMNTYMVVGSLLVTCIIGFIFVGYSEFPMEPPWLLLIWNNSVFSSITFGITSVWLATHGSSSSNSAATKILTQAVRPPVPTLDDVRSAMRQQEHYEGSGAKNFFMPPAIVPGAKIGGLQEDSSFKAATTTSNSNAKREEIMAEAMQGQSSKRFSLPKPSTADGNETFAKELNSTASKRSAFAKKSGTMATMADLTTAEGKRRLSIDRSDIKKALDQDKEAVSAQQYLEDGVHATDDISQRLATADGPPGKSAAHYSHFWMLRKVQRGYACFDAYARISLTVSAQQMMLVGAYYAIGLFMTKTEGWPAPTQNSATGWLSSATAAFAGCILYKLDLFVVKSKRRPDRAIPAWLPWNLALLACALHLGWIVIIMHMSSPLKSKAGLPMSYRSSIYLDVFGWHSKRFRKTAITAASLPTVQGTANMSPDRCAAAAFKEAKRISRVLRKFGAPEVASHLSTEEAEDLHKMQLILEEDVKELEDHLQLPEYQAEEQHEAFQDSSWLQCWCEDGKGHAVLYWVDAHSGQVTFRQPASGEIIDLARLSATIQDIQQRIDHSPKHADEAIVAAEALPFELMPETPDSEESTKNLPWKCIQRSCQMQILLWIFTMVVIAVDSDYHASRLAPADLFDQSSVKPVEMYWPHGAFRPSALSCNPEAKKFVLSDQFEIYGADLILEGKEEDLYQGTLPLKNVTLNPALPTASLRTPWKSIGYLHKRQRVLLLDRDGRSIVEHSLNMGTSYTETKWLLSESLPQRLEVIQPVEDKGAGVCATKDTGLVNVGWALYASTDSGQVVILCPAAGRLLQPLHMVVSLRRRAASKSVMRLVDSHTGAVKVQREKIIGVQKDVYEGVLWLMVATTEGLTEIRAWDVSSGQVGRWWLPTGRRWAQGLCLLGPNQGLLMAAADDSSNAGNAELWRIVPRLKKKRRS</sequence>
<feature type="transmembrane region" description="Helical" evidence="1">
    <location>
        <begin position="301"/>
        <end position="320"/>
    </location>
</feature>
<comment type="caution">
    <text evidence="2">The sequence shown here is derived from an EMBL/GenBank/DDBJ whole genome shotgun (WGS) entry which is preliminary data.</text>
</comment>
<accession>A0A1Q9ETN3</accession>
<organism evidence="2 3">
    <name type="scientific">Symbiodinium microadriaticum</name>
    <name type="common">Dinoflagellate</name>
    <name type="synonym">Zooxanthella microadriatica</name>
    <dbReference type="NCBI Taxonomy" id="2951"/>
    <lineage>
        <taxon>Eukaryota</taxon>
        <taxon>Sar</taxon>
        <taxon>Alveolata</taxon>
        <taxon>Dinophyceae</taxon>
        <taxon>Suessiales</taxon>
        <taxon>Symbiodiniaceae</taxon>
        <taxon>Symbiodinium</taxon>
    </lineage>
</organism>
<gene>
    <name evidence="2" type="ORF">AK812_SmicGene5459</name>
</gene>
<keyword evidence="3" id="KW-1185">Reference proteome</keyword>
<dbReference type="OrthoDB" id="422543at2759"/>
<evidence type="ECO:0000313" key="3">
    <source>
        <dbReference type="Proteomes" id="UP000186817"/>
    </source>
</evidence>
<feature type="transmembrane region" description="Helical" evidence="1">
    <location>
        <begin position="645"/>
        <end position="667"/>
    </location>
</feature>
<keyword evidence="1" id="KW-0472">Membrane</keyword>
<feature type="transmembrane region" description="Helical" evidence="1">
    <location>
        <begin position="569"/>
        <end position="591"/>
    </location>
</feature>
<dbReference type="Proteomes" id="UP000186817">
    <property type="component" value="Unassembled WGS sequence"/>
</dbReference>
<name>A0A1Q9ETN3_SYMMI</name>